<feature type="signal peptide" evidence="5">
    <location>
        <begin position="1"/>
        <end position="22"/>
    </location>
</feature>
<dbReference type="InterPro" id="IPR029058">
    <property type="entry name" value="AB_hydrolase_fold"/>
</dbReference>
<evidence type="ECO:0000256" key="5">
    <source>
        <dbReference type="SAM" id="SignalP"/>
    </source>
</evidence>
<dbReference type="Pfam" id="PF03403">
    <property type="entry name" value="PAF-AH_p_II"/>
    <property type="match status" value="2"/>
</dbReference>
<accession>A0A9W4U8J0</accession>
<keyword evidence="4" id="KW-0443">Lipid metabolism</keyword>
<dbReference type="AlphaFoldDB" id="A0A9W4U8J0"/>
<name>A0A9W4U8J0_9PLEO</name>
<dbReference type="PANTHER" id="PTHR10272:SF14">
    <property type="entry name" value="PAF ACETYLHYDROLASE FAMILY PROTEIN"/>
    <property type="match status" value="1"/>
</dbReference>
<gene>
    <name evidence="6" type="ORF">PDIGIT_LOCUS2649</name>
</gene>
<sequence>MFSLPLTLLLPLLALCPSISNARPSHPRHKDATTGVGSMMLTDMSRSDPFAKDGRPRSIMVSSFFPVSNCLQRTSIPYMPPGTGKFIDEKFGAYGLPNGTFREFTIEVCGKLSKHAQCPPGGWPLVLFSGALGTSRHLYNIMLQNVAARGYLVVSIDHPYDADIVEFTNGTIIHGVDIGSDAEIELALDARVSDIIFAQNQLRKRSVADKLFPGHLQNGRLPKVAVFGHSLGGAAAAAAMSKSTDLLGGANLDGTFFGPVVTDGLDRPFMLIGHENKTRETDPSWDAIWPHLHGWKKQYEVKETAHYSFSDLPFVAFASGIQDLLPVEVEGLLGRMNGERVMKLTTSYVVAFLDMFLKSEAEGAFQKLGKKFSEVVEVV</sequence>
<dbReference type="Gene3D" id="3.40.50.1820">
    <property type="entry name" value="alpha/beta hydrolase"/>
    <property type="match status" value="1"/>
</dbReference>
<keyword evidence="7" id="KW-1185">Reference proteome</keyword>
<dbReference type="OrthoDB" id="2363873at2759"/>
<evidence type="ECO:0000256" key="4">
    <source>
        <dbReference type="ARBA" id="ARBA00023098"/>
    </source>
</evidence>
<evidence type="ECO:0000256" key="3">
    <source>
        <dbReference type="ARBA" id="ARBA00022963"/>
    </source>
</evidence>
<dbReference type="EMBL" id="CAOQHR010000002">
    <property type="protein sequence ID" value="CAI6295987.1"/>
    <property type="molecule type" value="Genomic_DNA"/>
</dbReference>
<evidence type="ECO:0000256" key="1">
    <source>
        <dbReference type="ARBA" id="ARBA00013201"/>
    </source>
</evidence>
<keyword evidence="3" id="KW-0442">Lipid degradation</keyword>
<organism evidence="6 7">
    <name type="scientific">Periconia digitata</name>
    <dbReference type="NCBI Taxonomy" id="1303443"/>
    <lineage>
        <taxon>Eukaryota</taxon>
        <taxon>Fungi</taxon>
        <taxon>Dikarya</taxon>
        <taxon>Ascomycota</taxon>
        <taxon>Pezizomycotina</taxon>
        <taxon>Dothideomycetes</taxon>
        <taxon>Pleosporomycetidae</taxon>
        <taxon>Pleosporales</taxon>
        <taxon>Massarineae</taxon>
        <taxon>Periconiaceae</taxon>
        <taxon>Periconia</taxon>
    </lineage>
</organism>
<comment type="caution">
    <text evidence="6">The sequence shown here is derived from an EMBL/GenBank/DDBJ whole genome shotgun (WGS) entry which is preliminary data.</text>
</comment>
<evidence type="ECO:0000256" key="2">
    <source>
        <dbReference type="ARBA" id="ARBA00022801"/>
    </source>
</evidence>
<feature type="chain" id="PRO_5040953989" description="1-alkyl-2-acetylglycerophosphocholine esterase" evidence="5">
    <location>
        <begin position="23"/>
        <end position="379"/>
    </location>
</feature>
<dbReference type="PANTHER" id="PTHR10272">
    <property type="entry name" value="PLATELET-ACTIVATING FACTOR ACETYLHYDROLASE"/>
    <property type="match status" value="1"/>
</dbReference>
<dbReference type="EC" id="3.1.1.47" evidence="1"/>
<dbReference type="Proteomes" id="UP001152607">
    <property type="component" value="Unassembled WGS sequence"/>
</dbReference>
<dbReference type="GO" id="GO:0016042">
    <property type="term" value="P:lipid catabolic process"/>
    <property type="evidence" value="ECO:0007669"/>
    <property type="project" value="UniProtKB-KW"/>
</dbReference>
<evidence type="ECO:0000313" key="7">
    <source>
        <dbReference type="Proteomes" id="UP001152607"/>
    </source>
</evidence>
<keyword evidence="5" id="KW-0732">Signal</keyword>
<keyword evidence="2" id="KW-0378">Hydrolase</keyword>
<dbReference type="SUPFAM" id="SSF53474">
    <property type="entry name" value="alpha/beta-Hydrolases"/>
    <property type="match status" value="1"/>
</dbReference>
<protein>
    <recommendedName>
        <fullName evidence="1">1-alkyl-2-acetylglycerophosphocholine esterase</fullName>
        <ecNumber evidence="1">3.1.1.47</ecNumber>
    </recommendedName>
</protein>
<evidence type="ECO:0000313" key="6">
    <source>
        <dbReference type="EMBL" id="CAI6295987.1"/>
    </source>
</evidence>
<reference evidence="6" key="1">
    <citation type="submission" date="2023-01" db="EMBL/GenBank/DDBJ databases">
        <authorList>
            <person name="Van Ghelder C."/>
            <person name="Rancurel C."/>
        </authorList>
    </citation>
    <scope>NUCLEOTIDE SEQUENCE</scope>
    <source>
        <strain evidence="6">CNCM I-4278</strain>
    </source>
</reference>
<proteinExistence type="predicted"/>
<dbReference type="GO" id="GO:0003847">
    <property type="term" value="F:1-alkyl-2-acetylglycerophosphocholine esterase activity"/>
    <property type="evidence" value="ECO:0007669"/>
    <property type="project" value="UniProtKB-EC"/>
</dbReference>